<feature type="transmembrane region" description="Helical" evidence="5">
    <location>
        <begin position="12"/>
        <end position="34"/>
    </location>
</feature>
<dbReference type="RefSeq" id="WP_089768875.1">
    <property type="nucleotide sequence ID" value="NZ_FNPB01000013.1"/>
</dbReference>
<organism evidence="6 7">
    <name type="scientific">Halobellus clavatus</name>
    <dbReference type="NCBI Taxonomy" id="660517"/>
    <lineage>
        <taxon>Archaea</taxon>
        <taxon>Methanobacteriati</taxon>
        <taxon>Methanobacteriota</taxon>
        <taxon>Stenosarchaea group</taxon>
        <taxon>Halobacteria</taxon>
        <taxon>Halobacteriales</taxon>
        <taxon>Haloferacaceae</taxon>
        <taxon>Halobellus</taxon>
    </lineage>
</organism>
<evidence type="ECO:0000256" key="5">
    <source>
        <dbReference type="SAM" id="Phobius"/>
    </source>
</evidence>
<keyword evidence="3 5" id="KW-1133">Transmembrane helix</keyword>
<dbReference type="SUPFAM" id="SSF51306">
    <property type="entry name" value="LexA/Signal peptidase"/>
    <property type="match status" value="1"/>
</dbReference>
<reference evidence="7" key="1">
    <citation type="submission" date="2016-10" db="EMBL/GenBank/DDBJ databases">
        <authorList>
            <person name="Varghese N."/>
            <person name="Submissions S."/>
        </authorList>
    </citation>
    <scope>NUCLEOTIDE SEQUENCE [LARGE SCALE GENOMIC DNA]</scope>
    <source>
        <strain evidence="7">CGMCC 1.10118</strain>
    </source>
</reference>
<evidence type="ECO:0000256" key="3">
    <source>
        <dbReference type="ARBA" id="ARBA00022989"/>
    </source>
</evidence>
<dbReference type="GO" id="GO:0006465">
    <property type="term" value="P:signal peptide processing"/>
    <property type="evidence" value="ECO:0007669"/>
    <property type="project" value="InterPro"/>
</dbReference>
<gene>
    <name evidence="6" type="ORF">SAMN04487946_11311</name>
</gene>
<protein>
    <submittedName>
        <fullName evidence="6">Signal peptidase, endoplasmic reticulum-type</fullName>
    </submittedName>
</protein>
<accession>A0A1H3JCI1</accession>
<name>A0A1H3JCI1_9EURY</name>
<dbReference type="CDD" id="cd06530">
    <property type="entry name" value="S26_SPase_I"/>
    <property type="match status" value="1"/>
</dbReference>
<dbReference type="AlphaFoldDB" id="A0A1H3JCI1"/>
<proteinExistence type="predicted"/>
<dbReference type="InterPro" id="IPR019533">
    <property type="entry name" value="Peptidase_S26"/>
</dbReference>
<dbReference type="OrthoDB" id="4822at2157"/>
<dbReference type="PANTHER" id="PTHR10806">
    <property type="entry name" value="SIGNAL PEPTIDASE COMPLEX CATALYTIC SUBUNIT SEC11"/>
    <property type="match status" value="1"/>
</dbReference>
<sequence>MSRPRAILYLRDVAVVVGSVLVVGAVLFAAAGVWPPLVAIESPSMEPSVERGDMVAISDPDRFSETAADDRGVVTAAAADGYGRLGGAGDVIVFDPPGRTGAPIIHRAQLRVEAGENWYGEANASYLGDADSCAELSACPAPYDGYVTKGDNNGEYDQATGIAPVVRPSWIEAKAQFRIPELGWIRLLITGKAFA</sequence>
<dbReference type="InterPro" id="IPR001733">
    <property type="entry name" value="Peptidase_S26B"/>
</dbReference>
<evidence type="ECO:0000313" key="6">
    <source>
        <dbReference type="EMBL" id="SDY37646.1"/>
    </source>
</evidence>
<dbReference type="GO" id="GO:0016020">
    <property type="term" value="C:membrane"/>
    <property type="evidence" value="ECO:0007669"/>
    <property type="project" value="UniProtKB-SubCell"/>
</dbReference>
<evidence type="ECO:0000256" key="2">
    <source>
        <dbReference type="ARBA" id="ARBA00022692"/>
    </source>
</evidence>
<keyword evidence="7" id="KW-1185">Reference proteome</keyword>
<evidence type="ECO:0000256" key="1">
    <source>
        <dbReference type="ARBA" id="ARBA00004370"/>
    </source>
</evidence>
<dbReference type="STRING" id="660517.SAMN04487946_11311"/>
<dbReference type="EMBL" id="FNPB01000013">
    <property type="protein sequence ID" value="SDY37646.1"/>
    <property type="molecule type" value="Genomic_DNA"/>
</dbReference>
<evidence type="ECO:0000313" key="7">
    <source>
        <dbReference type="Proteomes" id="UP000199170"/>
    </source>
</evidence>
<dbReference type="InterPro" id="IPR036286">
    <property type="entry name" value="LexA/Signal_pep-like_sf"/>
</dbReference>
<keyword evidence="4 5" id="KW-0472">Membrane</keyword>
<keyword evidence="2 5" id="KW-0812">Transmembrane</keyword>
<dbReference type="Proteomes" id="UP000199170">
    <property type="component" value="Unassembled WGS sequence"/>
</dbReference>
<dbReference type="GO" id="GO:0004252">
    <property type="term" value="F:serine-type endopeptidase activity"/>
    <property type="evidence" value="ECO:0007669"/>
    <property type="project" value="InterPro"/>
</dbReference>
<dbReference type="PANTHER" id="PTHR10806:SF6">
    <property type="entry name" value="SIGNAL PEPTIDASE COMPLEX CATALYTIC SUBUNIT SEC11"/>
    <property type="match status" value="1"/>
</dbReference>
<comment type="subcellular location">
    <subcellularLocation>
        <location evidence="1">Membrane</location>
    </subcellularLocation>
</comment>
<evidence type="ECO:0000256" key="4">
    <source>
        <dbReference type="ARBA" id="ARBA00023136"/>
    </source>
</evidence>